<dbReference type="AlphaFoldDB" id="A0A7X5ZH32"/>
<dbReference type="InterPro" id="IPR003660">
    <property type="entry name" value="HAMP_dom"/>
</dbReference>
<feature type="domain" description="HAMP" evidence="17">
    <location>
        <begin position="201"/>
        <end position="253"/>
    </location>
</feature>
<dbReference type="Gene3D" id="1.10.287.130">
    <property type="match status" value="1"/>
</dbReference>
<dbReference type="EMBL" id="JAARLZ010000002">
    <property type="protein sequence ID" value="NII05377.1"/>
    <property type="molecule type" value="Genomic_DNA"/>
</dbReference>
<keyword evidence="7" id="KW-0808">Transferase</keyword>
<dbReference type="GO" id="GO:0005886">
    <property type="term" value="C:plasma membrane"/>
    <property type="evidence" value="ECO:0007669"/>
    <property type="project" value="UniProtKB-SubCell"/>
</dbReference>
<proteinExistence type="predicted"/>
<dbReference type="InterPro" id="IPR004358">
    <property type="entry name" value="Sig_transdc_His_kin-like_C"/>
</dbReference>
<dbReference type="Gene3D" id="3.30.565.10">
    <property type="entry name" value="Histidine kinase-like ATPase, C-terminal domain"/>
    <property type="match status" value="1"/>
</dbReference>
<dbReference type="InterPro" id="IPR005467">
    <property type="entry name" value="His_kinase_dom"/>
</dbReference>
<evidence type="ECO:0000256" key="12">
    <source>
        <dbReference type="ARBA" id="ARBA00022989"/>
    </source>
</evidence>
<evidence type="ECO:0000256" key="5">
    <source>
        <dbReference type="ARBA" id="ARBA00022519"/>
    </source>
</evidence>
<dbReference type="PRINTS" id="PR00344">
    <property type="entry name" value="BCTRLSENSOR"/>
</dbReference>
<dbReference type="CDD" id="cd00082">
    <property type="entry name" value="HisKA"/>
    <property type="match status" value="1"/>
</dbReference>
<dbReference type="SUPFAM" id="SSF55874">
    <property type="entry name" value="ATPase domain of HSP90 chaperone/DNA topoisomerase II/histidine kinase"/>
    <property type="match status" value="1"/>
</dbReference>
<keyword evidence="14 15" id="KW-0472">Membrane</keyword>
<comment type="caution">
    <text evidence="18">The sequence shown here is derived from an EMBL/GenBank/DDBJ whole genome shotgun (WGS) entry which is preliminary data.</text>
</comment>
<evidence type="ECO:0000256" key="8">
    <source>
        <dbReference type="ARBA" id="ARBA00022692"/>
    </source>
</evidence>
<gene>
    <name evidence="18" type="ORF">HBF25_03115</name>
</gene>
<reference evidence="18 19" key="1">
    <citation type="submission" date="2020-03" db="EMBL/GenBank/DDBJ databases">
        <authorList>
            <person name="Lai Q."/>
        </authorList>
    </citation>
    <scope>NUCLEOTIDE SEQUENCE [LARGE SCALE GENOMIC DNA]</scope>
    <source>
        <strain evidence="18 19">CCUG 25036</strain>
    </source>
</reference>
<evidence type="ECO:0000259" key="16">
    <source>
        <dbReference type="PROSITE" id="PS50109"/>
    </source>
</evidence>
<evidence type="ECO:0000256" key="10">
    <source>
        <dbReference type="ARBA" id="ARBA00022777"/>
    </source>
</evidence>
<dbReference type="SUPFAM" id="SSF47384">
    <property type="entry name" value="Homodimeric domain of signal transducing histidine kinase"/>
    <property type="match status" value="1"/>
</dbReference>
<evidence type="ECO:0000256" key="6">
    <source>
        <dbReference type="ARBA" id="ARBA00022553"/>
    </source>
</evidence>
<dbReference type="GO" id="GO:0000155">
    <property type="term" value="F:phosphorelay sensor kinase activity"/>
    <property type="evidence" value="ECO:0007669"/>
    <property type="project" value="InterPro"/>
</dbReference>
<dbReference type="Pfam" id="PF00672">
    <property type="entry name" value="HAMP"/>
    <property type="match status" value="1"/>
</dbReference>
<evidence type="ECO:0000256" key="7">
    <source>
        <dbReference type="ARBA" id="ARBA00022679"/>
    </source>
</evidence>
<keyword evidence="6" id="KW-0597">Phosphoprotein</keyword>
<organism evidence="18 19">
    <name type="scientific">Luteibacter anthropi</name>
    <dbReference type="NCBI Taxonomy" id="564369"/>
    <lineage>
        <taxon>Bacteria</taxon>
        <taxon>Pseudomonadati</taxon>
        <taxon>Pseudomonadota</taxon>
        <taxon>Gammaproteobacteria</taxon>
        <taxon>Lysobacterales</taxon>
        <taxon>Rhodanobacteraceae</taxon>
        <taxon>Luteibacter</taxon>
    </lineage>
</organism>
<dbReference type="PANTHER" id="PTHR44936">
    <property type="entry name" value="SENSOR PROTEIN CREC"/>
    <property type="match status" value="1"/>
</dbReference>
<evidence type="ECO:0000256" key="13">
    <source>
        <dbReference type="ARBA" id="ARBA00023012"/>
    </source>
</evidence>
<dbReference type="RefSeq" id="WP_166946493.1">
    <property type="nucleotide sequence ID" value="NZ_JAARLZ010000002.1"/>
</dbReference>
<comment type="catalytic activity">
    <reaction evidence="1">
        <text>ATP + protein L-histidine = ADP + protein N-phospho-L-histidine.</text>
        <dbReference type="EC" id="2.7.13.3"/>
    </reaction>
</comment>
<dbReference type="PROSITE" id="PS50885">
    <property type="entry name" value="HAMP"/>
    <property type="match status" value="1"/>
</dbReference>
<dbReference type="GO" id="GO:0005524">
    <property type="term" value="F:ATP binding"/>
    <property type="evidence" value="ECO:0007669"/>
    <property type="project" value="UniProtKB-KW"/>
</dbReference>
<keyword evidence="9" id="KW-0547">Nucleotide-binding</keyword>
<evidence type="ECO:0000256" key="15">
    <source>
        <dbReference type="SAM" id="Phobius"/>
    </source>
</evidence>
<accession>A0A7X5ZH32</accession>
<keyword evidence="4" id="KW-1003">Cell membrane</keyword>
<feature type="transmembrane region" description="Helical" evidence="15">
    <location>
        <begin position="12"/>
        <end position="33"/>
    </location>
</feature>
<protein>
    <recommendedName>
        <fullName evidence="3">histidine kinase</fullName>
        <ecNumber evidence="3">2.7.13.3</ecNumber>
    </recommendedName>
</protein>
<dbReference type="Pfam" id="PF02518">
    <property type="entry name" value="HATPase_c"/>
    <property type="match status" value="1"/>
</dbReference>
<dbReference type="InterPro" id="IPR003661">
    <property type="entry name" value="HisK_dim/P_dom"/>
</dbReference>
<dbReference type="InterPro" id="IPR050980">
    <property type="entry name" value="2C_sensor_his_kinase"/>
</dbReference>
<evidence type="ECO:0000313" key="18">
    <source>
        <dbReference type="EMBL" id="NII05377.1"/>
    </source>
</evidence>
<dbReference type="EC" id="2.7.13.3" evidence="3"/>
<dbReference type="PROSITE" id="PS50109">
    <property type="entry name" value="HIS_KIN"/>
    <property type="match status" value="1"/>
</dbReference>
<keyword evidence="12 15" id="KW-1133">Transmembrane helix</keyword>
<keyword evidence="13" id="KW-0902">Two-component regulatory system</keyword>
<dbReference type="Proteomes" id="UP000490980">
    <property type="component" value="Unassembled WGS sequence"/>
</dbReference>
<evidence type="ECO:0000256" key="3">
    <source>
        <dbReference type="ARBA" id="ARBA00012438"/>
    </source>
</evidence>
<dbReference type="PANTHER" id="PTHR44936:SF5">
    <property type="entry name" value="SENSOR HISTIDINE KINASE ENVZ"/>
    <property type="match status" value="1"/>
</dbReference>
<dbReference type="SMART" id="SM00387">
    <property type="entry name" value="HATPase_c"/>
    <property type="match status" value="1"/>
</dbReference>
<evidence type="ECO:0000256" key="1">
    <source>
        <dbReference type="ARBA" id="ARBA00000085"/>
    </source>
</evidence>
<dbReference type="InterPro" id="IPR036890">
    <property type="entry name" value="HATPase_C_sf"/>
</dbReference>
<comment type="subcellular location">
    <subcellularLocation>
        <location evidence="2">Cell inner membrane</location>
        <topology evidence="2">Multi-pass membrane protein</topology>
    </subcellularLocation>
</comment>
<dbReference type="SMART" id="SM00304">
    <property type="entry name" value="HAMP"/>
    <property type="match status" value="1"/>
</dbReference>
<dbReference type="CDD" id="cd06225">
    <property type="entry name" value="HAMP"/>
    <property type="match status" value="1"/>
</dbReference>
<evidence type="ECO:0000313" key="19">
    <source>
        <dbReference type="Proteomes" id="UP000490980"/>
    </source>
</evidence>
<dbReference type="InterPro" id="IPR003594">
    <property type="entry name" value="HATPase_dom"/>
</dbReference>
<keyword evidence="10" id="KW-0418">Kinase</keyword>
<evidence type="ECO:0000256" key="4">
    <source>
        <dbReference type="ARBA" id="ARBA00022475"/>
    </source>
</evidence>
<evidence type="ECO:0000256" key="11">
    <source>
        <dbReference type="ARBA" id="ARBA00022840"/>
    </source>
</evidence>
<feature type="domain" description="Histidine kinase" evidence="16">
    <location>
        <begin position="261"/>
        <end position="465"/>
    </location>
</feature>
<evidence type="ECO:0000256" key="2">
    <source>
        <dbReference type="ARBA" id="ARBA00004429"/>
    </source>
</evidence>
<evidence type="ECO:0000259" key="17">
    <source>
        <dbReference type="PROSITE" id="PS50885"/>
    </source>
</evidence>
<keyword evidence="19" id="KW-1185">Reference proteome</keyword>
<evidence type="ECO:0000256" key="14">
    <source>
        <dbReference type="ARBA" id="ARBA00023136"/>
    </source>
</evidence>
<keyword evidence="11" id="KW-0067">ATP-binding</keyword>
<dbReference type="SMART" id="SM00388">
    <property type="entry name" value="HisKA"/>
    <property type="match status" value="1"/>
</dbReference>
<name>A0A7X5ZH32_9GAMM</name>
<dbReference type="InterPro" id="IPR036097">
    <property type="entry name" value="HisK_dim/P_sf"/>
</dbReference>
<keyword evidence="8 15" id="KW-0812">Transmembrane</keyword>
<evidence type="ECO:0000256" key="9">
    <source>
        <dbReference type="ARBA" id="ARBA00022741"/>
    </source>
</evidence>
<keyword evidence="5" id="KW-0997">Cell inner membrane</keyword>
<sequence length="472" mass="51562">MPRLWPQSLSGRIAIILVVGMIVSQLITGTVWYDARYGSLADVPVRSGAAHVADVVHLLDAMPVDSRATWAAQLIEGGVEVHPITAPGEAMARKHPHPADGLLADMLRSQLGHRALVVRPVDLRGDDDHPLGPVSVFFARMPVARLDVDAQLRDGSWVNIRLSAGQEGRDVRSGLAAADYFLRIYLLRLLAVVLLSFLAVRLAVRPLEILSAAAERLGRNLNAAPLEPKGPREVRQAAQVFNLMQQRLLDGIRERARFLAAVSHDLRSPITRLRLRAERIEPVELREKFRHELAEMEAMIAATLDVVSGANVEEDRRQVDVDTLVHAVAEDAIEAGGVVEIHGTTTAEIWGYPRSLRRCLQNLIENAMRYAGGACTVSVGQEERHGLQGIAIIVADHGPGIPEASLPMVFEPFYRVESSRNRETGGTGLGLAIARTIAQAHQGELDLRNRETGGLEALLWLPLSAMNDVSLP</sequence>